<keyword evidence="2" id="KW-1185">Reference proteome</keyword>
<gene>
    <name evidence="1" type="ORF">E4U60_004727</name>
</gene>
<sequence length="68" mass="7408">MSSCRNLPMSKFFSRTSLSKGTVRSNCPIKLQGEFNLPHRSSDISCNDGVKIGQIDYPDYVPDAVGAA</sequence>
<name>A0A9P7M8C0_9HYPO</name>
<evidence type="ECO:0000313" key="2">
    <source>
        <dbReference type="Proteomes" id="UP000706124"/>
    </source>
</evidence>
<organism evidence="1 2">
    <name type="scientific">Claviceps pazoutovae</name>
    <dbReference type="NCBI Taxonomy" id="1649127"/>
    <lineage>
        <taxon>Eukaryota</taxon>
        <taxon>Fungi</taxon>
        <taxon>Dikarya</taxon>
        <taxon>Ascomycota</taxon>
        <taxon>Pezizomycotina</taxon>
        <taxon>Sordariomycetes</taxon>
        <taxon>Hypocreomycetidae</taxon>
        <taxon>Hypocreales</taxon>
        <taxon>Clavicipitaceae</taxon>
        <taxon>Claviceps</taxon>
    </lineage>
</organism>
<dbReference type="OrthoDB" id="121932at2759"/>
<protein>
    <submittedName>
        <fullName evidence="1">Uncharacterized protein</fullName>
    </submittedName>
</protein>
<accession>A0A9P7M8C0</accession>
<dbReference type="AlphaFoldDB" id="A0A9P7M8C0"/>
<comment type="caution">
    <text evidence="1">The sequence shown here is derived from an EMBL/GenBank/DDBJ whole genome shotgun (WGS) entry which is preliminary data.</text>
</comment>
<dbReference type="Proteomes" id="UP000706124">
    <property type="component" value="Unassembled WGS sequence"/>
</dbReference>
<dbReference type="EMBL" id="SRPO01000399">
    <property type="protein sequence ID" value="KAG5933040.1"/>
    <property type="molecule type" value="Genomic_DNA"/>
</dbReference>
<evidence type="ECO:0000313" key="1">
    <source>
        <dbReference type="EMBL" id="KAG5933040.1"/>
    </source>
</evidence>
<proteinExistence type="predicted"/>
<reference evidence="1 2" key="1">
    <citation type="journal article" date="2020" name="bioRxiv">
        <title>Whole genome comparisons of ergot fungi reveals the divergence and evolution of species within the genus Claviceps are the result of varying mechanisms driving genome evolution and host range expansion.</title>
        <authorList>
            <person name="Wyka S.A."/>
            <person name="Mondo S.J."/>
            <person name="Liu M."/>
            <person name="Dettman J."/>
            <person name="Nalam V."/>
            <person name="Broders K.D."/>
        </authorList>
    </citation>
    <scope>NUCLEOTIDE SEQUENCE [LARGE SCALE GENOMIC DNA]</scope>
    <source>
        <strain evidence="1 2">CCC 1485</strain>
    </source>
</reference>